<evidence type="ECO:0000256" key="1">
    <source>
        <dbReference type="SAM" id="Phobius"/>
    </source>
</evidence>
<feature type="signal peptide" evidence="2">
    <location>
        <begin position="1"/>
        <end position="23"/>
    </location>
</feature>
<gene>
    <name evidence="3" type="ORF">MA16_Dca014930</name>
</gene>
<keyword evidence="1" id="KW-0472">Membrane</keyword>
<sequence length="93" mass="9856">MAGFFLSCFFFTVLFLTVNGAMALPGQLGLLDLGVLSPSSSAPEAAQRAPRHGSKLEVVTGETIAAGFAAAVVVAVFAYIWITRKRSAEICRY</sequence>
<organism evidence="3 4">
    <name type="scientific">Dendrobium catenatum</name>
    <dbReference type="NCBI Taxonomy" id="906689"/>
    <lineage>
        <taxon>Eukaryota</taxon>
        <taxon>Viridiplantae</taxon>
        <taxon>Streptophyta</taxon>
        <taxon>Embryophyta</taxon>
        <taxon>Tracheophyta</taxon>
        <taxon>Spermatophyta</taxon>
        <taxon>Magnoliopsida</taxon>
        <taxon>Liliopsida</taxon>
        <taxon>Asparagales</taxon>
        <taxon>Orchidaceae</taxon>
        <taxon>Epidendroideae</taxon>
        <taxon>Malaxideae</taxon>
        <taxon>Dendrobiinae</taxon>
        <taxon>Dendrobium</taxon>
    </lineage>
</organism>
<dbReference type="Proteomes" id="UP000233837">
    <property type="component" value="Unassembled WGS sequence"/>
</dbReference>
<keyword evidence="4" id="KW-1185">Reference proteome</keyword>
<keyword evidence="1" id="KW-1133">Transmembrane helix</keyword>
<feature type="chain" id="PRO_5014119571" evidence="2">
    <location>
        <begin position="24"/>
        <end position="93"/>
    </location>
</feature>
<reference evidence="3 4" key="1">
    <citation type="journal article" date="2016" name="Sci. Rep.">
        <title>The Dendrobium catenatum Lindl. genome sequence provides insights into polysaccharide synthase, floral development and adaptive evolution.</title>
        <authorList>
            <person name="Zhang G.Q."/>
            <person name="Xu Q."/>
            <person name="Bian C."/>
            <person name="Tsai W.C."/>
            <person name="Yeh C.M."/>
            <person name="Liu K.W."/>
            <person name="Yoshida K."/>
            <person name="Zhang L.S."/>
            <person name="Chang S.B."/>
            <person name="Chen F."/>
            <person name="Shi Y."/>
            <person name="Su Y.Y."/>
            <person name="Zhang Y.Q."/>
            <person name="Chen L.J."/>
            <person name="Yin Y."/>
            <person name="Lin M."/>
            <person name="Huang H."/>
            <person name="Deng H."/>
            <person name="Wang Z.W."/>
            <person name="Zhu S.L."/>
            <person name="Zhao X."/>
            <person name="Deng C."/>
            <person name="Niu S.C."/>
            <person name="Huang J."/>
            <person name="Wang M."/>
            <person name="Liu G.H."/>
            <person name="Yang H.J."/>
            <person name="Xiao X.J."/>
            <person name="Hsiao Y.Y."/>
            <person name="Wu W.L."/>
            <person name="Chen Y.Y."/>
            <person name="Mitsuda N."/>
            <person name="Ohme-Takagi M."/>
            <person name="Luo Y.B."/>
            <person name="Van de Peer Y."/>
            <person name="Liu Z.J."/>
        </authorList>
    </citation>
    <scope>NUCLEOTIDE SEQUENCE [LARGE SCALE GENOMIC DNA]</scope>
    <source>
        <tissue evidence="3">The whole plant</tissue>
    </source>
</reference>
<name>A0A2I0W2U0_9ASPA</name>
<keyword evidence="1" id="KW-0812">Transmembrane</keyword>
<evidence type="ECO:0000313" key="3">
    <source>
        <dbReference type="EMBL" id="PKU69971.1"/>
    </source>
</evidence>
<dbReference type="EMBL" id="KZ502969">
    <property type="protein sequence ID" value="PKU69971.1"/>
    <property type="molecule type" value="Genomic_DNA"/>
</dbReference>
<reference evidence="3 4" key="2">
    <citation type="journal article" date="2017" name="Nature">
        <title>The Apostasia genome and the evolution of orchids.</title>
        <authorList>
            <person name="Zhang G.Q."/>
            <person name="Liu K.W."/>
            <person name="Li Z."/>
            <person name="Lohaus R."/>
            <person name="Hsiao Y.Y."/>
            <person name="Niu S.C."/>
            <person name="Wang J.Y."/>
            <person name="Lin Y.C."/>
            <person name="Xu Q."/>
            <person name="Chen L.J."/>
            <person name="Yoshida K."/>
            <person name="Fujiwara S."/>
            <person name="Wang Z.W."/>
            <person name="Zhang Y.Q."/>
            <person name="Mitsuda N."/>
            <person name="Wang M."/>
            <person name="Liu G.H."/>
            <person name="Pecoraro L."/>
            <person name="Huang H.X."/>
            <person name="Xiao X.J."/>
            <person name="Lin M."/>
            <person name="Wu X.Y."/>
            <person name="Wu W.L."/>
            <person name="Chen Y.Y."/>
            <person name="Chang S.B."/>
            <person name="Sakamoto S."/>
            <person name="Ohme-Takagi M."/>
            <person name="Yagi M."/>
            <person name="Zeng S.J."/>
            <person name="Shen C.Y."/>
            <person name="Yeh C.M."/>
            <person name="Luo Y.B."/>
            <person name="Tsai W.C."/>
            <person name="Van de Peer Y."/>
            <person name="Liu Z.J."/>
        </authorList>
    </citation>
    <scope>NUCLEOTIDE SEQUENCE [LARGE SCALE GENOMIC DNA]</scope>
    <source>
        <tissue evidence="3">The whole plant</tissue>
    </source>
</reference>
<protein>
    <submittedName>
        <fullName evidence="3">Uncharacterized protein</fullName>
    </submittedName>
</protein>
<keyword evidence="2" id="KW-0732">Signal</keyword>
<dbReference type="AlphaFoldDB" id="A0A2I0W2U0"/>
<evidence type="ECO:0000313" key="4">
    <source>
        <dbReference type="Proteomes" id="UP000233837"/>
    </source>
</evidence>
<accession>A0A2I0W2U0</accession>
<proteinExistence type="predicted"/>
<evidence type="ECO:0000256" key="2">
    <source>
        <dbReference type="SAM" id="SignalP"/>
    </source>
</evidence>
<feature type="transmembrane region" description="Helical" evidence="1">
    <location>
        <begin position="64"/>
        <end position="82"/>
    </location>
</feature>